<dbReference type="PANTHER" id="PTHR43346">
    <property type="entry name" value="LIGAND BINDING DOMAIN PROTEIN, PUTATIVE (AFU_ORTHOLOGUE AFUA_6G14370)-RELATED"/>
    <property type="match status" value="1"/>
</dbReference>
<dbReference type="PANTHER" id="PTHR43346:SF1">
    <property type="entry name" value="QUERCETIN 2,3-DIOXYGENASE-RELATED"/>
    <property type="match status" value="1"/>
</dbReference>
<name>A0A932GPI8_UNCTE</name>
<evidence type="ECO:0000313" key="4">
    <source>
        <dbReference type="Proteomes" id="UP000741360"/>
    </source>
</evidence>
<protein>
    <submittedName>
        <fullName evidence="3">Cupin domain-containing protein</fullName>
    </submittedName>
</protein>
<dbReference type="InterPro" id="IPR014710">
    <property type="entry name" value="RmlC-like_jellyroll"/>
</dbReference>
<dbReference type="Proteomes" id="UP000741360">
    <property type="component" value="Unassembled WGS sequence"/>
</dbReference>
<accession>A0A932GPI8</accession>
<comment type="caution">
    <text evidence="3">The sequence shown here is derived from an EMBL/GenBank/DDBJ whole genome shotgun (WGS) entry which is preliminary data.</text>
</comment>
<dbReference type="InterPro" id="IPR013096">
    <property type="entry name" value="Cupin_2"/>
</dbReference>
<proteinExistence type="predicted"/>
<gene>
    <name evidence="3" type="ORF">HYY65_06895</name>
</gene>
<evidence type="ECO:0000259" key="2">
    <source>
        <dbReference type="Pfam" id="PF07883"/>
    </source>
</evidence>
<dbReference type="SUPFAM" id="SSF51182">
    <property type="entry name" value="RmlC-like cupins"/>
    <property type="match status" value="1"/>
</dbReference>
<dbReference type="EMBL" id="JACPSX010000125">
    <property type="protein sequence ID" value="MBI3014774.1"/>
    <property type="molecule type" value="Genomic_DNA"/>
</dbReference>
<dbReference type="InterPro" id="IPR052538">
    <property type="entry name" value="Flavonoid_dioxygenase-like"/>
</dbReference>
<evidence type="ECO:0000256" key="1">
    <source>
        <dbReference type="SAM" id="MobiDB-lite"/>
    </source>
</evidence>
<feature type="domain" description="Cupin type-2" evidence="2">
    <location>
        <begin position="43"/>
        <end position="105"/>
    </location>
</feature>
<dbReference type="InterPro" id="IPR011051">
    <property type="entry name" value="RmlC_Cupin_sf"/>
</dbReference>
<dbReference type="Pfam" id="PF07883">
    <property type="entry name" value="Cupin_2"/>
    <property type="match status" value="1"/>
</dbReference>
<feature type="region of interest" description="Disordered" evidence="1">
    <location>
        <begin position="129"/>
        <end position="153"/>
    </location>
</feature>
<reference evidence="3" key="1">
    <citation type="submission" date="2020-07" db="EMBL/GenBank/DDBJ databases">
        <title>Huge and variable diversity of episymbiotic CPR bacteria and DPANN archaea in groundwater ecosystems.</title>
        <authorList>
            <person name="He C.Y."/>
            <person name="Keren R."/>
            <person name="Whittaker M."/>
            <person name="Farag I.F."/>
            <person name="Doudna J."/>
            <person name="Cate J.H.D."/>
            <person name="Banfield J.F."/>
        </authorList>
    </citation>
    <scope>NUCLEOTIDE SEQUENCE</scope>
    <source>
        <strain evidence="3">NC_groundwater_717_Ag_S-0.2um_59_8</strain>
    </source>
</reference>
<dbReference type="AlphaFoldDB" id="A0A932GPI8"/>
<sequence>MPLHVKSKDVPEKKVVLKNDEGQGFMITRQAYGNESSLMVAVRPPGYHTKPHVHISEQINHVLEGEIWFFVEDKGFHCKKGDFHRIPANKVHWAWNRSNAEAVVVESHAPPLLGTEALEAAAALFAEGESPQLRGPGENKFVPYDSEEVEKKY</sequence>
<dbReference type="Gene3D" id="2.60.120.10">
    <property type="entry name" value="Jelly Rolls"/>
    <property type="match status" value="1"/>
</dbReference>
<evidence type="ECO:0000313" key="3">
    <source>
        <dbReference type="EMBL" id="MBI3014774.1"/>
    </source>
</evidence>
<organism evidence="3 4">
    <name type="scientific">Tectimicrobiota bacterium</name>
    <dbReference type="NCBI Taxonomy" id="2528274"/>
    <lineage>
        <taxon>Bacteria</taxon>
        <taxon>Pseudomonadati</taxon>
        <taxon>Nitrospinota/Tectimicrobiota group</taxon>
        <taxon>Candidatus Tectimicrobiota</taxon>
    </lineage>
</organism>